<feature type="region of interest" description="Disordered" evidence="11">
    <location>
        <begin position="314"/>
        <end position="345"/>
    </location>
</feature>
<dbReference type="InterPro" id="IPR001772">
    <property type="entry name" value="KA1_dom"/>
</dbReference>
<dbReference type="InterPro" id="IPR008271">
    <property type="entry name" value="Ser/Thr_kinase_AS"/>
</dbReference>
<keyword evidence="15" id="KW-1185">Reference proteome</keyword>
<dbReference type="PROSITE" id="PS00108">
    <property type="entry name" value="PROTEIN_KINASE_ST"/>
    <property type="match status" value="1"/>
</dbReference>
<dbReference type="InterPro" id="IPR017441">
    <property type="entry name" value="Protein_kinase_ATP_BS"/>
</dbReference>
<dbReference type="SMART" id="SM00220">
    <property type="entry name" value="S_TKc"/>
    <property type="match status" value="1"/>
</dbReference>
<dbReference type="PROSITE" id="PS00107">
    <property type="entry name" value="PROTEIN_KINASE_ATP"/>
    <property type="match status" value="1"/>
</dbReference>
<keyword evidence="2" id="KW-0723">Serine/threonine-protein kinase</keyword>
<dbReference type="EMBL" id="JASJQH010007124">
    <property type="protein sequence ID" value="KAK9717749.1"/>
    <property type="molecule type" value="Genomic_DNA"/>
</dbReference>
<dbReference type="InterPro" id="IPR028375">
    <property type="entry name" value="KA1/Ssp2_C"/>
</dbReference>
<dbReference type="SUPFAM" id="SSF56112">
    <property type="entry name" value="Protein kinase-like (PK-like)"/>
    <property type="match status" value="1"/>
</dbReference>
<protein>
    <recommendedName>
        <fullName evidence="1">non-specific serine/threonine protein kinase</fullName>
        <ecNumber evidence="1">2.7.11.1</ecNumber>
    </recommendedName>
</protein>
<organism evidence="14 15">
    <name type="scientific">Basidiobolus ranarum</name>
    <dbReference type="NCBI Taxonomy" id="34480"/>
    <lineage>
        <taxon>Eukaryota</taxon>
        <taxon>Fungi</taxon>
        <taxon>Fungi incertae sedis</taxon>
        <taxon>Zoopagomycota</taxon>
        <taxon>Entomophthoromycotina</taxon>
        <taxon>Basidiobolomycetes</taxon>
        <taxon>Basidiobolales</taxon>
        <taxon>Basidiobolaceae</taxon>
        <taxon>Basidiobolus</taxon>
    </lineage>
</organism>
<dbReference type="Pfam" id="PF02149">
    <property type="entry name" value="KA1"/>
    <property type="match status" value="1"/>
</dbReference>
<dbReference type="EC" id="2.7.11.1" evidence="1"/>
<evidence type="ECO:0000256" key="9">
    <source>
        <dbReference type="PROSITE-ProRule" id="PRU10141"/>
    </source>
</evidence>
<dbReference type="InterPro" id="IPR011009">
    <property type="entry name" value="Kinase-like_dom_sf"/>
</dbReference>
<evidence type="ECO:0000256" key="3">
    <source>
        <dbReference type="ARBA" id="ARBA00022679"/>
    </source>
</evidence>
<dbReference type="PANTHER" id="PTHR24346:SF110">
    <property type="entry name" value="NON-SPECIFIC SERINE_THREONINE PROTEIN KINASE"/>
    <property type="match status" value="1"/>
</dbReference>
<feature type="region of interest" description="Disordered" evidence="11">
    <location>
        <begin position="489"/>
        <end position="510"/>
    </location>
</feature>
<comment type="caution">
    <text evidence="14">The sequence shown here is derived from an EMBL/GenBank/DDBJ whole genome shotgun (WGS) entry which is preliminary data.</text>
</comment>
<evidence type="ECO:0000256" key="6">
    <source>
        <dbReference type="ARBA" id="ARBA00022840"/>
    </source>
</evidence>
<evidence type="ECO:0000256" key="10">
    <source>
        <dbReference type="SAM" id="Coils"/>
    </source>
</evidence>
<evidence type="ECO:0000259" key="12">
    <source>
        <dbReference type="PROSITE" id="PS50011"/>
    </source>
</evidence>
<evidence type="ECO:0000256" key="11">
    <source>
        <dbReference type="SAM" id="MobiDB-lite"/>
    </source>
</evidence>
<dbReference type="SUPFAM" id="SSF103243">
    <property type="entry name" value="KA1-like"/>
    <property type="match status" value="1"/>
</dbReference>
<keyword evidence="3" id="KW-0808">Transferase</keyword>
<sequence length="735" mass="83741">MLPPMTQPERFPTALEVKARHTSESVAPKKRITGPLFGPYALIKTLGEGEFAKVKLGIHTLTGKEVAIKLTKKALVDTEIRLNKIKREINMLRSLDHPNVTKLFEVIETNKYIGMVIEYASGGELFDHILAHRYLKEREACRLFAQLISGVSYMHKRNVVHRDLKLENLLLDRNRNIIITDFGFANQFSSSLNDLMATSCGSPCYAAPELVVSDGMYIGTAVDIWSCGVILYAMLCGYLPFDDDPENPDGNNINLLYRYILSTRLVFPDYVSPDARDLLRRMLVPDPMKRCDMRVIMNHRWLFPYAYIFEDSGDKEKGRGHGHGHGQEQDSMEPGSPGFTETARPPKRHTIQVEYDQAPAHNRSSPEMTEVQLNNIVEADEEENNDTMVYSKPSDSIHFTSRNTASKPKSHSRIRPTTIHFSQLSPQLPVDSPSVIMTYGEPNGEFTDRTSQSINTKDFNFLIASPLPLSALNSQTRLNERLYIHEKKGDISHRDNTHDSNPSKSMSSNAAKKVMDWFRKKSLIRQQHTFETPMSHPRKNHSRVSHEFRLQYHNGAIDNAAVTSKTPLELMSEIKTLLEELGIEIKNEYEWKLKCIRKKKTHNDTLKSKDSVISNGTQVTSTLSTVSTNSQKRCTVGMFSRFLKFGNQASSYPVHFERCASGEPIYGEKIVDSGGEIHFVVEICKLKELGKLYIVDVTRRKGNLWSYKFIYHTILDRLNLKDDRFSKESIPITIY</sequence>
<keyword evidence="6 9" id="KW-0067">ATP-binding</keyword>
<evidence type="ECO:0000256" key="2">
    <source>
        <dbReference type="ARBA" id="ARBA00022527"/>
    </source>
</evidence>
<feature type="domain" description="KA1" evidence="13">
    <location>
        <begin position="670"/>
        <end position="720"/>
    </location>
</feature>
<evidence type="ECO:0000256" key="5">
    <source>
        <dbReference type="ARBA" id="ARBA00022777"/>
    </source>
</evidence>
<keyword evidence="4 9" id="KW-0547">Nucleotide-binding</keyword>
<comment type="catalytic activity">
    <reaction evidence="8">
        <text>L-seryl-[protein] + ATP = O-phospho-L-seryl-[protein] + ADP + H(+)</text>
        <dbReference type="Rhea" id="RHEA:17989"/>
        <dbReference type="Rhea" id="RHEA-COMP:9863"/>
        <dbReference type="Rhea" id="RHEA-COMP:11604"/>
        <dbReference type="ChEBI" id="CHEBI:15378"/>
        <dbReference type="ChEBI" id="CHEBI:29999"/>
        <dbReference type="ChEBI" id="CHEBI:30616"/>
        <dbReference type="ChEBI" id="CHEBI:83421"/>
        <dbReference type="ChEBI" id="CHEBI:456216"/>
        <dbReference type="EC" id="2.7.11.1"/>
    </reaction>
</comment>
<evidence type="ECO:0000256" key="4">
    <source>
        <dbReference type="ARBA" id="ARBA00022741"/>
    </source>
</evidence>
<feature type="region of interest" description="Disordered" evidence="11">
    <location>
        <begin position="1"/>
        <end position="24"/>
    </location>
</feature>
<evidence type="ECO:0000256" key="7">
    <source>
        <dbReference type="ARBA" id="ARBA00047899"/>
    </source>
</evidence>
<dbReference type="PROSITE" id="PS50011">
    <property type="entry name" value="PROTEIN_KINASE_DOM"/>
    <property type="match status" value="1"/>
</dbReference>
<accession>A0ABR2W2I7</accession>
<evidence type="ECO:0000313" key="15">
    <source>
        <dbReference type="Proteomes" id="UP001479436"/>
    </source>
</evidence>
<keyword evidence="10" id="KW-0175">Coiled coil</keyword>
<name>A0ABR2W2I7_9FUNG</name>
<feature type="coiled-coil region" evidence="10">
    <location>
        <begin position="68"/>
        <end position="95"/>
    </location>
</feature>
<evidence type="ECO:0000259" key="13">
    <source>
        <dbReference type="PROSITE" id="PS50032"/>
    </source>
</evidence>
<feature type="domain" description="Protein kinase" evidence="12">
    <location>
        <begin position="40"/>
        <end position="302"/>
    </location>
</feature>
<gene>
    <name evidence="14" type="ORF">K7432_005949</name>
</gene>
<feature type="region of interest" description="Disordered" evidence="11">
    <location>
        <begin position="389"/>
        <end position="414"/>
    </location>
</feature>
<comment type="catalytic activity">
    <reaction evidence="7">
        <text>L-threonyl-[protein] + ATP = O-phospho-L-threonyl-[protein] + ADP + H(+)</text>
        <dbReference type="Rhea" id="RHEA:46608"/>
        <dbReference type="Rhea" id="RHEA-COMP:11060"/>
        <dbReference type="Rhea" id="RHEA-COMP:11605"/>
        <dbReference type="ChEBI" id="CHEBI:15378"/>
        <dbReference type="ChEBI" id="CHEBI:30013"/>
        <dbReference type="ChEBI" id="CHEBI:30616"/>
        <dbReference type="ChEBI" id="CHEBI:61977"/>
        <dbReference type="ChEBI" id="CHEBI:456216"/>
        <dbReference type="EC" id="2.7.11.1"/>
    </reaction>
</comment>
<dbReference type="PROSITE" id="PS50032">
    <property type="entry name" value="KA1"/>
    <property type="match status" value="1"/>
</dbReference>
<dbReference type="Gene3D" id="3.30.310.80">
    <property type="entry name" value="Kinase associated domain 1, KA1"/>
    <property type="match status" value="1"/>
</dbReference>
<feature type="compositionally biased region" description="Polar residues" evidence="11">
    <location>
        <begin position="393"/>
        <end position="407"/>
    </location>
</feature>
<keyword evidence="5" id="KW-0418">Kinase</keyword>
<feature type="binding site" evidence="9">
    <location>
        <position position="69"/>
    </location>
    <ligand>
        <name>ATP</name>
        <dbReference type="ChEBI" id="CHEBI:30616"/>
    </ligand>
</feature>
<evidence type="ECO:0000256" key="8">
    <source>
        <dbReference type="ARBA" id="ARBA00048679"/>
    </source>
</evidence>
<feature type="compositionally biased region" description="Basic and acidic residues" evidence="11">
    <location>
        <begin position="489"/>
        <end position="498"/>
    </location>
</feature>
<feature type="compositionally biased region" description="Polar residues" evidence="11">
    <location>
        <begin position="499"/>
        <end position="510"/>
    </location>
</feature>
<dbReference type="Gene3D" id="1.10.510.10">
    <property type="entry name" value="Transferase(Phosphotransferase) domain 1"/>
    <property type="match status" value="1"/>
</dbReference>
<proteinExistence type="predicted"/>
<evidence type="ECO:0000256" key="1">
    <source>
        <dbReference type="ARBA" id="ARBA00012513"/>
    </source>
</evidence>
<evidence type="ECO:0000313" key="14">
    <source>
        <dbReference type="EMBL" id="KAK9717749.1"/>
    </source>
</evidence>
<reference evidence="14 15" key="1">
    <citation type="submission" date="2023-04" db="EMBL/GenBank/DDBJ databases">
        <title>Genome of Basidiobolus ranarum AG-B5.</title>
        <authorList>
            <person name="Stajich J.E."/>
            <person name="Carter-House D."/>
            <person name="Gryganskyi A."/>
        </authorList>
    </citation>
    <scope>NUCLEOTIDE SEQUENCE [LARGE SCALE GENOMIC DNA]</scope>
    <source>
        <strain evidence="14 15">AG-B5</strain>
    </source>
</reference>
<dbReference type="Pfam" id="PF00069">
    <property type="entry name" value="Pkinase"/>
    <property type="match status" value="1"/>
</dbReference>
<dbReference type="InterPro" id="IPR000719">
    <property type="entry name" value="Prot_kinase_dom"/>
</dbReference>
<dbReference type="Proteomes" id="UP001479436">
    <property type="component" value="Unassembled WGS sequence"/>
</dbReference>
<dbReference type="PANTHER" id="PTHR24346">
    <property type="entry name" value="MAP/MICROTUBULE AFFINITY-REGULATING KINASE"/>
    <property type="match status" value="1"/>
</dbReference>